<dbReference type="OrthoDB" id="6751067at2759"/>
<dbReference type="Pfam" id="PF13843">
    <property type="entry name" value="DDE_Tnp_1_7"/>
    <property type="match status" value="2"/>
</dbReference>
<comment type="caution">
    <text evidence="2">The sequence shown here is derived from an EMBL/GenBank/DDBJ whole genome shotgun (WGS) entry which is preliminary data.</text>
</comment>
<sequence length="345" mass="40075">MYFEQNTNTRTVYGVQWKKLEKEEMYVFIALHILTGLVKCSRITDYWSNNILCAGPKVFNKSIMSRNRYLSILKFIRFSPPEAARNNAPLSRLGIYMSMLKDNCKTLVDPGPVDREVILDNWYTSVRLSQFLLTQGTYLTGTIRSNRGVPAQLTRIPLERYQSCFVRKDMQLLVRYKDKKDVYLLTSKHSAGFFEKSRYMVGGKQVHFKKPAHIEFYNQNMGSVDAVDQDLEPYNSLRKSYTWFTKVGFQLMLQMLLNSKVLFCNAKDDFNISMYDYIKLCCNGILHKYSEGYRCMTDASSCYNQPSTSKKTQKEHVMVNLPKEDEKNGHCERSALFAENTTKGN</sequence>
<name>A0A9P0P2C9_ACAOB</name>
<proteinExistence type="predicted"/>
<dbReference type="Proteomes" id="UP001152888">
    <property type="component" value="Unassembled WGS sequence"/>
</dbReference>
<dbReference type="InterPro" id="IPR029526">
    <property type="entry name" value="PGBD"/>
</dbReference>
<accession>A0A9P0P2C9</accession>
<feature type="domain" description="PiggyBac transposable element-derived protein" evidence="1">
    <location>
        <begin position="115"/>
        <end position="258"/>
    </location>
</feature>
<dbReference type="PANTHER" id="PTHR46599:SF3">
    <property type="entry name" value="PIGGYBAC TRANSPOSABLE ELEMENT-DERIVED PROTEIN 4"/>
    <property type="match status" value="1"/>
</dbReference>
<reference evidence="2" key="1">
    <citation type="submission" date="2022-03" db="EMBL/GenBank/DDBJ databases">
        <authorList>
            <person name="Sayadi A."/>
        </authorList>
    </citation>
    <scope>NUCLEOTIDE SEQUENCE</scope>
</reference>
<evidence type="ECO:0000313" key="2">
    <source>
        <dbReference type="EMBL" id="CAH1967068.1"/>
    </source>
</evidence>
<keyword evidence="3" id="KW-1185">Reference proteome</keyword>
<organism evidence="2 3">
    <name type="scientific">Acanthoscelides obtectus</name>
    <name type="common">Bean weevil</name>
    <name type="synonym">Bruchus obtectus</name>
    <dbReference type="NCBI Taxonomy" id="200917"/>
    <lineage>
        <taxon>Eukaryota</taxon>
        <taxon>Metazoa</taxon>
        <taxon>Ecdysozoa</taxon>
        <taxon>Arthropoda</taxon>
        <taxon>Hexapoda</taxon>
        <taxon>Insecta</taxon>
        <taxon>Pterygota</taxon>
        <taxon>Neoptera</taxon>
        <taxon>Endopterygota</taxon>
        <taxon>Coleoptera</taxon>
        <taxon>Polyphaga</taxon>
        <taxon>Cucujiformia</taxon>
        <taxon>Chrysomeloidea</taxon>
        <taxon>Chrysomelidae</taxon>
        <taxon>Bruchinae</taxon>
        <taxon>Bruchini</taxon>
        <taxon>Acanthoscelides</taxon>
    </lineage>
</organism>
<evidence type="ECO:0000259" key="1">
    <source>
        <dbReference type="Pfam" id="PF13843"/>
    </source>
</evidence>
<dbReference type="AlphaFoldDB" id="A0A9P0P2C9"/>
<dbReference type="PANTHER" id="PTHR46599">
    <property type="entry name" value="PIGGYBAC TRANSPOSABLE ELEMENT-DERIVED PROTEIN 4"/>
    <property type="match status" value="1"/>
</dbReference>
<gene>
    <name evidence="2" type="ORF">ACAOBT_LOCUS7203</name>
</gene>
<dbReference type="EMBL" id="CAKOFQ010006741">
    <property type="protein sequence ID" value="CAH1967068.1"/>
    <property type="molecule type" value="Genomic_DNA"/>
</dbReference>
<protein>
    <recommendedName>
        <fullName evidence="1">PiggyBac transposable element-derived protein domain-containing protein</fullName>
    </recommendedName>
</protein>
<evidence type="ECO:0000313" key="3">
    <source>
        <dbReference type="Proteomes" id="UP001152888"/>
    </source>
</evidence>
<feature type="domain" description="PiggyBac transposable element-derived protein" evidence="1">
    <location>
        <begin position="7"/>
        <end position="111"/>
    </location>
</feature>